<protein>
    <submittedName>
        <fullName evidence="1">Poly(A) RNA polymerase cid11</fullName>
    </submittedName>
</protein>
<dbReference type="EMBL" id="JACAZI010000002">
    <property type="protein sequence ID" value="KAF7369034.1"/>
    <property type="molecule type" value="Genomic_DNA"/>
</dbReference>
<dbReference type="SUPFAM" id="SSF81631">
    <property type="entry name" value="PAP/OAS1 substrate-binding domain"/>
    <property type="match status" value="1"/>
</dbReference>
<dbReference type="Gene3D" id="1.10.1410.10">
    <property type="match status" value="1"/>
</dbReference>
<reference evidence="1" key="1">
    <citation type="submission" date="2020-05" db="EMBL/GenBank/DDBJ databases">
        <title>Mycena genomes resolve the evolution of fungal bioluminescence.</title>
        <authorList>
            <person name="Tsai I.J."/>
        </authorList>
    </citation>
    <scope>NUCLEOTIDE SEQUENCE</scope>
    <source>
        <strain evidence="1">CCC161011</strain>
    </source>
</reference>
<keyword evidence="2" id="KW-1185">Reference proteome</keyword>
<comment type="caution">
    <text evidence="1">The sequence shown here is derived from an EMBL/GenBank/DDBJ whole genome shotgun (WGS) entry which is preliminary data.</text>
</comment>
<name>A0A8H6Z215_9AGAR</name>
<accession>A0A8H6Z215</accession>
<dbReference type="Proteomes" id="UP000620124">
    <property type="component" value="Unassembled WGS sequence"/>
</dbReference>
<gene>
    <name evidence="1" type="ORF">MVEN_00230200</name>
</gene>
<organism evidence="1 2">
    <name type="scientific">Mycena venus</name>
    <dbReference type="NCBI Taxonomy" id="2733690"/>
    <lineage>
        <taxon>Eukaryota</taxon>
        <taxon>Fungi</taxon>
        <taxon>Dikarya</taxon>
        <taxon>Basidiomycota</taxon>
        <taxon>Agaricomycotina</taxon>
        <taxon>Agaricomycetes</taxon>
        <taxon>Agaricomycetidae</taxon>
        <taxon>Agaricales</taxon>
        <taxon>Marasmiineae</taxon>
        <taxon>Mycenaceae</taxon>
        <taxon>Mycena</taxon>
    </lineage>
</organism>
<evidence type="ECO:0000313" key="2">
    <source>
        <dbReference type="Proteomes" id="UP000620124"/>
    </source>
</evidence>
<dbReference type="OrthoDB" id="2274644at2759"/>
<dbReference type="AlphaFoldDB" id="A0A8H6Z215"/>
<evidence type="ECO:0000313" key="1">
    <source>
        <dbReference type="EMBL" id="KAF7369034.1"/>
    </source>
</evidence>
<proteinExistence type="predicted"/>
<sequence length="485" mass="54697">MRLVRSFCSSACCARQDFFEIPRHLRTQAPGTKALLIARKRSAANVNAFIPRDSKIIRRVFRYQSGELDSLRSDCTRRITDALAKVQDPESFEVQDLTFDKILSAHAISYPIELALIDLKNPLGIPPGTPKTAVPPIHDPSLVAKALSEAGFTGAFLQQDRYGIASNALSYARKRPWPTYKHIPYGGYIHPPRLQVDTDSRLGGSITLTLPGATVRPLYDFFQWFHESNPEFQPTYELVTIWARAHDIGLTPQALALMVIATMQSQTACFMDGLFGGGWSPMEYRRQGSSPWSQTVGSVDVGFTEVLPLPSATLATQLAFFFRYWKDYLSKSRSFALSIRKGRSKQFIPREFIQETPRVWDYLFLDSNMDYPAEDLPAWHYDRLVIQDPFLVTYNHAANLSSLAVAKFEAELHRTVNIFMAAQPLAWSYGTRAAPPGSDAEAKILANPKEYAAALSLLERDRIPKRFKTTDWIAPRGKFTWSSFP</sequence>